<dbReference type="Gene3D" id="3.40.50.2300">
    <property type="match status" value="1"/>
</dbReference>
<feature type="domain" description="Response regulatory" evidence="4">
    <location>
        <begin position="8"/>
        <end position="125"/>
    </location>
</feature>
<dbReference type="GO" id="GO:0000160">
    <property type="term" value="P:phosphorelay signal transduction system"/>
    <property type="evidence" value="ECO:0007669"/>
    <property type="project" value="UniProtKB-KW"/>
</dbReference>
<accession>A0A7V4JR73</accession>
<feature type="modified residue" description="4-aspartylphosphate" evidence="3">
    <location>
        <position position="58"/>
    </location>
</feature>
<dbReference type="PROSITE" id="PS50110">
    <property type="entry name" value="RESPONSE_REGULATORY"/>
    <property type="match status" value="1"/>
</dbReference>
<dbReference type="SMART" id="SM00448">
    <property type="entry name" value="REC"/>
    <property type="match status" value="1"/>
</dbReference>
<evidence type="ECO:0000256" key="2">
    <source>
        <dbReference type="ARBA" id="ARBA00023012"/>
    </source>
</evidence>
<name>A0A7V4JR73_9BACT</name>
<reference evidence="5" key="1">
    <citation type="journal article" date="2020" name="mSystems">
        <title>Genome- and Community-Level Interaction Insights into Carbon Utilization and Element Cycling Functions of Hydrothermarchaeota in Hydrothermal Sediment.</title>
        <authorList>
            <person name="Zhou Z."/>
            <person name="Liu Y."/>
            <person name="Xu W."/>
            <person name="Pan J."/>
            <person name="Luo Z.H."/>
            <person name="Li M."/>
        </authorList>
    </citation>
    <scope>NUCLEOTIDE SEQUENCE [LARGE SCALE GENOMIC DNA]</scope>
    <source>
        <strain evidence="5">SpSt-711</strain>
    </source>
</reference>
<evidence type="ECO:0000256" key="3">
    <source>
        <dbReference type="PROSITE-ProRule" id="PRU00169"/>
    </source>
</evidence>
<keyword evidence="1 3" id="KW-0597">Phosphoprotein</keyword>
<sequence>MALNTNIKILIVDDFATMRKIIKNILLQLGFKDVLEADDGTTALEFLKKQKVDLIIADWNMPKMSGLELLKAVRNNEDLKDIKFIMVTAEAQKESVIEAIKHGVNQYVVKPFTPETLKEKLEKVFGD</sequence>
<dbReference type="AlphaFoldDB" id="A0A7V4JR73"/>
<dbReference type="InterPro" id="IPR050595">
    <property type="entry name" value="Bact_response_regulator"/>
</dbReference>
<dbReference type="PANTHER" id="PTHR44591">
    <property type="entry name" value="STRESS RESPONSE REGULATOR PROTEIN 1"/>
    <property type="match status" value="1"/>
</dbReference>
<dbReference type="Pfam" id="PF00072">
    <property type="entry name" value="Response_reg"/>
    <property type="match status" value="1"/>
</dbReference>
<dbReference type="InterPro" id="IPR001789">
    <property type="entry name" value="Sig_transdc_resp-reg_receiver"/>
</dbReference>
<organism evidence="5">
    <name type="scientific">Thermodesulfobacterium geofontis</name>
    <dbReference type="NCBI Taxonomy" id="1295609"/>
    <lineage>
        <taxon>Bacteria</taxon>
        <taxon>Pseudomonadati</taxon>
        <taxon>Thermodesulfobacteriota</taxon>
        <taxon>Thermodesulfobacteria</taxon>
        <taxon>Thermodesulfobacteriales</taxon>
        <taxon>Thermodesulfobacteriaceae</taxon>
        <taxon>Thermodesulfobacterium</taxon>
    </lineage>
</organism>
<evidence type="ECO:0000256" key="1">
    <source>
        <dbReference type="ARBA" id="ARBA00022553"/>
    </source>
</evidence>
<evidence type="ECO:0000259" key="4">
    <source>
        <dbReference type="PROSITE" id="PS50110"/>
    </source>
</evidence>
<dbReference type="PANTHER" id="PTHR44591:SF14">
    <property type="entry name" value="PROTEIN PILG"/>
    <property type="match status" value="1"/>
</dbReference>
<proteinExistence type="predicted"/>
<evidence type="ECO:0000313" key="5">
    <source>
        <dbReference type="EMBL" id="HGU16200.1"/>
    </source>
</evidence>
<gene>
    <name evidence="5" type="ORF">ENU91_06085</name>
</gene>
<dbReference type="EMBL" id="DTEI01000106">
    <property type="protein sequence ID" value="HGU16200.1"/>
    <property type="molecule type" value="Genomic_DNA"/>
</dbReference>
<dbReference type="InterPro" id="IPR011006">
    <property type="entry name" value="CheY-like_superfamily"/>
</dbReference>
<keyword evidence="2" id="KW-0902">Two-component regulatory system</keyword>
<protein>
    <submittedName>
        <fullName evidence="5">Response regulator</fullName>
    </submittedName>
</protein>
<dbReference type="SUPFAM" id="SSF52172">
    <property type="entry name" value="CheY-like"/>
    <property type="match status" value="1"/>
</dbReference>
<comment type="caution">
    <text evidence="5">The sequence shown here is derived from an EMBL/GenBank/DDBJ whole genome shotgun (WGS) entry which is preliminary data.</text>
</comment>